<keyword evidence="2" id="KW-1185">Reference proteome</keyword>
<dbReference type="Proteomes" id="UP001211065">
    <property type="component" value="Unassembled WGS sequence"/>
</dbReference>
<name>A0AAD5TZ67_9FUNG</name>
<sequence length="1333" mass="147492">MSTKDGSLLEKPLKGGKGANDLQLNFEDILALLSKGGIEDVEIFSGDLNDVVIGTVAPSDATFKNVQIGLPGKEDDGNEDRDYILYDPITGILNIYGGLTVSDSTKLGNIIIRENDITAIGGSGDINLIPQTTDNTICRGNIEFNLTNNFKVSSSNETSLISLKNSTFNSKYNSVNISTGTLETQTIQSLIFETNTAILTLADTVNYFVDQEIVISTNSINGVYKIQEIINANTLKVNIFNEFLPIYSGHISLVNTESIYLSVGKNGVVFNDKIPVKFGNEQNVIESNEDKLKISSLNLQLLDPIPSIDLNFESDFGFLVNNKGTNNEKKVFGTKGTIEIEKLKVNYFESLSQSVININSKVQLDELSIGENILIYSSHNNSIFDSTKPIVIKSGISFGEFGNSNGNIIGYNFGDQSGLYGFNGGIYLNATTDFYLTAERFLYVNSTKITLHSNQIVLSQNPLEIKLGGVGNCLHIDNSNLTINLSKIIIPKTSSLILGDSIVSININNEDDFVISLPNNDKNVILNSNVIINGTFLVNGPSSITTSKVTVLEDPLITLAGNSISQDIKSRGFEFNWWFDVNSKKKGFFGFSQQLKTFLLAIDGNVINDVFSFTELGNLLLNSLNAESIKTNIFDCSIINGNPDLELNVNNIYCIGSVRVPIGKFMEIGKSKIISTNVNELTIDTPKLILNQGNFFIGSTQFYLKDLNNFYIKNIQNIHLEAESVNISNRLTFGNTGVSISVETIDQKNNILFTSSFGGDAIFSNKAVLNGGMNMGNSSLTWTTNSELLWKNLLPNADINLFFKGSIFEAEWKGQPIKINYGEQVILDHGMQKQLFLGLFLRSSTNSNSNAAITIGDNGSNILFEEKNSFIVFEDEFKFGKLEKHLVITHFDGTTDNNLMNINKYGQIGINVNSEFIDGLQGLDLESLLYVNGNINAKGLYFSSTEYINLVSNSLNFASSEPIIFDCELIFKKPVYIFDSNIQLQGFENGNFVVNSEVVTLNSNIVNLVDNTFLSLHYNDFSLESETFLRYTNDNLNITNLNGDIIFNPKNSIVLIENKSILLGTNGKISTLDSEIIISTASKITLDANLVCIKNKLIFNENLDSFIKEDLNGLVVSHLDQITLLTKNVLLPIASKLIFGNENTLITSESNALTFSSPILNLSSLNINIFSNSVLNFKESTKLYSLENFFNIESDIPIKFITQDIYIPKTSKILFYTNEEIVETSQFIQVSTDNSMIINLSKEINLNSPIVNIQNKLSFSSNSSLIYYNFPHLYVESQNIKLNCNKLNIPLETEIQFGENKIKCPNKNSLEIISLDLIDLVSNNVRISGNCCK</sequence>
<comment type="caution">
    <text evidence="1">The sequence shown here is derived from an EMBL/GenBank/DDBJ whole genome shotgun (WGS) entry which is preliminary data.</text>
</comment>
<evidence type="ECO:0000313" key="2">
    <source>
        <dbReference type="Proteomes" id="UP001211065"/>
    </source>
</evidence>
<dbReference type="EMBL" id="JADGJW010000410">
    <property type="protein sequence ID" value="KAJ3217784.1"/>
    <property type="molecule type" value="Genomic_DNA"/>
</dbReference>
<reference evidence="1" key="1">
    <citation type="submission" date="2020-05" db="EMBL/GenBank/DDBJ databases">
        <title>Phylogenomic resolution of chytrid fungi.</title>
        <authorList>
            <person name="Stajich J.E."/>
            <person name="Amses K."/>
            <person name="Simmons R."/>
            <person name="Seto K."/>
            <person name="Myers J."/>
            <person name="Bonds A."/>
            <person name="Quandt C.A."/>
            <person name="Barry K."/>
            <person name="Liu P."/>
            <person name="Grigoriev I."/>
            <person name="Longcore J.E."/>
            <person name="James T.Y."/>
        </authorList>
    </citation>
    <scope>NUCLEOTIDE SEQUENCE</scope>
    <source>
        <strain evidence="1">JEL0476</strain>
    </source>
</reference>
<accession>A0AAD5TZ67</accession>
<protein>
    <submittedName>
        <fullName evidence="1">Uncharacterized protein</fullName>
    </submittedName>
</protein>
<proteinExistence type="predicted"/>
<evidence type="ECO:0000313" key="1">
    <source>
        <dbReference type="EMBL" id="KAJ3217784.1"/>
    </source>
</evidence>
<gene>
    <name evidence="1" type="ORF">HK099_005352</name>
</gene>
<organism evidence="1 2">
    <name type="scientific">Clydaea vesicula</name>
    <dbReference type="NCBI Taxonomy" id="447962"/>
    <lineage>
        <taxon>Eukaryota</taxon>
        <taxon>Fungi</taxon>
        <taxon>Fungi incertae sedis</taxon>
        <taxon>Chytridiomycota</taxon>
        <taxon>Chytridiomycota incertae sedis</taxon>
        <taxon>Chytridiomycetes</taxon>
        <taxon>Lobulomycetales</taxon>
        <taxon>Lobulomycetaceae</taxon>
        <taxon>Clydaea</taxon>
    </lineage>
</organism>